<sequence length="86" mass="10059">RLRWPQKRQLPRKFHEARGRAKETLQEGGKVSFLIPECGLLPEVLKSTIADFGEYYLVRNLPIHELVAHEFIDAFVKKGKEEIRTE</sequence>
<dbReference type="GO" id="GO:0000171">
    <property type="term" value="F:ribonuclease MRP activity"/>
    <property type="evidence" value="ECO:0007669"/>
    <property type="project" value="TreeGrafter"/>
</dbReference>
<proteinExistence type="predicted"/>
<dbReference type="PANTHER" id="PTHR15396:SF1">
    <property type="entry name" value="RIBONUCLEASE P PROTEIN SUBUNIT P40"/>
    <property type="match status" value="1"/>
</dbReference>
<dbReference type="GO" id="GO:0030681">
    <property type="term" value="C:multimeric ribonuclease P complex"/>
    <property type="evidence" value="ECO:0007669"/>
    <property type="project" value="TreeGrafter"/>
</dbReference>
<dbReference type="AlphaFoldDB" id="A0A8D2N940"/>
<accession>A0A8D2N940</accession>
<dbReference type="PANTHER" id="PTHR15396">
    <property type="entry name" value="RIBONUCLEASE P PROTEIN SUBUNIT P40"/>
    <property type="match status" value="1"/>
</dbReference>
<protein>
    <submittedName>
        <fullName evidence="2">Uncharacterized protein</fullName>
    </submittedName>
</protein>
<evidence type="ECO:0000313" key="2">
    <source>
        <dbReference type="Ensembl" id="ENSZALP00000018088.1"/>
    </source>
</evidence>
<dbReference type="GO" id="GO:0001682">
    <property type="term" value="P:tRNA 5'-leader removal"/>
    <property type="evidence" value="ECO:0007669"/>
    <property type="project" value="InterPro"/>
</dbReference>
<keyword evidence="3" id="KW-1185">Reference proteome</keyword>
<dbReference type="GO" id="GO:0004526">
    <property type="term" value="F:ribonuclease P activity"/>
    <property type="evidence" value="ECO:0007669"/>
    <property type="project" value="TreeGrafter"/>
</dbReference>
<reference evidence="2" key="1">
    <citation type="submission" date="2025-08" db="UniProtKB">
        <authorList>
            <consortium name="Ensembl"/>
        </authorList>
    </citation>
    <scope>IDENTIFICATION</scope>
</reference>
<dbReference type="Ensembl" id="ENSZALT00000023989.1">
    <property type="protein sequence ID" value="ENSZALP00000018088.1"/>
    <property type="gene ID" value="ENSZALG00000014539.1"/>
</dbReference>
<dbReference type="GO" id="GO:0000172">
    <property type="term" value="C:ribonuclease MRP complex"/>
    <property type="evidence" value="ECO:0007669"/>
    <property type="project" value="TreeGrafter"/>
</dbReference>
<organism evidence="2 3">
    <name type="scientific">Zonotrichia albicollis</name>
    <name type="common">White-throated sparrow</name>
    <name type="synonym">Fringilla albicollis</name>
    <dbReference type="NCBI Taxonomy" id="44394"/>
    <lineage>
        <taxon>Eukaryota</taxon>
        <taxon>Metazoa</taxon>
        <taxon>Chordata</taxon>
        <taxon>Craniata</taxon>
        <taxon>Vertebrata</taxon>
        <taxon>Euteleostomi</taxon>
        <taxon>Archelosauria</taxon>
        <taxon>Archosauria</taxon>
        <taxon>Dinosauria</taxon>
        <taxon>Saurischia</taxon>
        <taxon>Theropoda</taxon>
        <taxon>Coelurosauria</taxon>
        <taxon>Aves</taxon>
        <taxon>Neognathae</taxon>
        <taxon>Neoaves</taxon>
        <taxon>Telluraves</taxon>
        <taxon>Australaves</taxon>
        <taxon>Passeriformes</taxon>
        <taxon>Passerellidae</taxon>
        <taxon>Zonotrichia</taxon>
    </lineage>
</organism>
<dbReference type="InterPro" id="IPR013893">
    <property type="entry name" value="RNase_P_Rpp40"/>
</dbReference>
<name>A0A8D2N940_ZONAL</name>
<dbReference type="Proteomes" id="UP000694413">
    <property type="component" value="Unassembled WGS sequence"/>
</dbReference>
<evidence type="ECO:0000313" key="3">
    <source>
        <dbReference type="Proteomes" id="UP000694413"/>
    </source>
</evidence>
<feature type="region of interest" description="Disordered" evidence="1">
    <location>
        <begin position="1"/>
        <end position="21"/>
    </location>
</feature>
<evidence type="ECO:0000256" key="1">
    <source>
        <dbReference type="SAM" id="MobiDB-lite"/>
    </source>
</evidence>
<dbReference type="GO" id="GO:0000447">
    <property type="term" value="P:endonucleolytic cleavage in ITS1 to separate SSU-rRNA from 5.8S rRNA and LSU-rRNA from tricistronic rRNA transcript (SSU-rRNA, 5.8S rRNA, LSU-rRNA)"/>
    <property type="evidence" value="ECO:0007669"/>
    <property type="project" value="TreeGrafter"/>
</dbReference>
<reference evidence="2" key="2">
    <citation type="submission" date="2025-09" db="UniProtKB">
        <authorList>
            <consortium name="Ensembl"/>
        </authorList>
    </citation>
    <scope>IDENTIFICATION</scope>
</reference>
<feature type="compositionally biased region" description="Basic residues" evidence="1">
    <location>
        <begin position="1"/>
        <end position="12"/>
    </location>
</feature>